<dbReference type="AlphaFoldDB" id="A0A238D2G6"/>
<accession>A0A238D2G6</accession>
<dbReference type="RefSeq" id="WP_094159749.1">
    <property type="nucleotide sequence ID" value="NZ_LT592170.1"/>
</dbReference>
<proteinExistence type="predicted"/>
<feature type="region of interest" description="Disordered" evidence="1">
    <location>
        <begin position="125"/>
        <end position="156"/>
    </location>
</feature>
<dbReference type="EMBL" id="FLMQ01000055">
    <property type="protein sequence ID" value="SBP87429.1"/>
    <property type="molecule type" value="Genomic_DNA"/>
</dbReference>
<reference evidence="2 3" key="1">
    <citation type="submission" date="2016-06" db="EMBL/GenBank/DDBJ databases">
        <authorList>
            <person name="Kjaerup R.B."/>
            <person name="Dalgaard T.S."/>
            <person name="Juul-Madsen H.R."/>
        </authorList>
    </citation>
    <scope>NUCLEOTIDE SEQUENCE [LARGE SCALE GENOMIC DNA]</scope>
    <source>
        <strain evidence="2 3">DSM 16361</strain>
    </source>
</reference>
<dbReference type="OrthoDB" id="9955311at2"/>
<evidence type="ECO:0000313" key="3">
    <source>
        <dbReference type="Proteomes" id="UP000214566"/>
    </source>
</evidence>
<sequence length="156" mass="15985">MHARSVRHSICLVTVTMLALLLALAPFVHGHLGQPVQQGWHLHAGPLEVGRGGSASPAYAGAQGSGKNLSLLLAHESAAVEVSVGPSTLRVLRIASAHAPAPAPEPWLHADPAHALAWARHMAAERVGRAEPQPSPASRGAAGLPPPGHAPPLLLA</sequence>
<protein>
    <submittedName>
        <fullName evidence="2">Uncharacterized protein</fullName>
    </submittedName>
</protein>
<organism evidence="2 3">
    <name type="scientific">Thiomonas delicata</name>
    <name type="common">Thiomonas cuprina</name>
    <dbReference type="NCBI Taxonomy" id="364030"/>
    <lineage>
        <taxon>Bacteria</taxon>
        <taxon>Pseudomonadati</taxon>
        <taxon>Pseudomonadota</taxon>
        <taxon>Betaproteobacteria</taxon>
        <taxon>Burkholderiales</taxon>
        <taxon>Thiomonas</taxon>
    </lineage>
</organism>
<dbReference type="Proteomes" id="UP000214566">
    <property type="component" value="Unassembled WGS sequence"/>
</dbReference>
<evidence type="ECO:0000256" key="1">
    <source>
        <dbReference type="SAM" id="MobiDB-lite"/>
    </source>
</evidence>
<name>A0A238D2G6_THIDL</name>
<evidence type="ECO:0000313" key="2">
    <source>
        <dbReference type="EMBL" id="SBP87429.1"/>
    </source>
</evidence>
<gene>
    <name evidence="2" type="ORF">THIARS_60142</name>
</gene>
<keyword evidence="3" id="KW-1185">Reference proteome</keyword>